<proteinExistence type="predicted"/>
<keyword evidence="1" id="KW-0812">Transmembrane</keyword>
<reference evidence="2" key="1">
    <citation type="submission" date="2021-06" db="EMBL/GenBank/DDBJ databases">
        <authorList>
            <person name="Kallberg Y."/>
            <person name="Tangrot J."/>
            <person name="Rosling A."/>
        </authorList>
    </citation>
    <scope>NUCLEOTIDE SEQUENCE</scope>
    <source>
        <strain evidence="2">MA453B</strain>
    </source>
</reference>
<keyword evidence="1" id="KW-0472">Membrane</keyword>
<evidence type="ECO:0000256" key="1">
    <source>
        <dbReference type="SAM" id="Phobius"/>
    </source>
</evidence>
<dbReference type="Proteomes" id="UP000789405">
    <property type="component" value="Unassembled WGS sequence"/>
</dbReference>
<evidence type="ECO:0000313" key="2">
    <source>
        <dbReference type="EMBL" id="CAG8699626.1"/>
    </source>
</evidence>
<keyword evidence="3" id="KW-1185">Reference proteome</keyword>
<feature type="transmembrane region" description="Helical" evidence="1">
    <location>
        <begin position="239"/>
        <end position="258"/>
    </location>
</feature>
<accession>A0A9N9HPS1</accession>
<dbReference type="EMBL" id="CAJVPY010008703">
    <property type="protein sequence ID" value="CAG8699626.1"/>
    <property type="molecule type" value="Genomic_DNA"/>
</dbReference>
<feature type="non-terminal residue" evidence="2">
    <location>
        <position position="295"/>
    </location>
</feature>
<sequence>MLITTISTITGDYAILNVNSSLAANNTSSLTTLAGLYMTTIPYNQSVSNDQVLLYQLTLPNLTFVGLYCDIAPNDIGYICIIEISHNETQSTYIKVKFLTSASVTKIDLLSHMPDRSKTGITSQGLGMQAMAFGGYIFYAMNQNYNYYIWAYDENNNFIEQVGGNKIIPFITAAAVNAILYLASRSNKPVPDKYKQMLNTATAGLFTASHTSLSSIFSFQDVNNYPVFSLSRGFNGNNLMNLILIVLTLYNSETLLLINQSQLKEMFGGKEFEATAKYRGFADILLKSIPQLITQ</sequence>
<gene>
    <name evidence="2" type="ORF">DERYTH_LOCUS12905</name>
</gene>
<feature type="transmembrane region" description="Helical" evidence="1">
    <location>
        <begin position="196"/>
        <end position="219"/>
    </location>
</feature>
<comment type="caution">
    <text evidence="2">The sequence shown here is derived from an EMBL/GenBank/DDBJ whole genome shotgun (WGS) entry which is preliminary data.</text>
</comment>
<dbReference type="OrthoDB" id="2445954at2759"/>
<keyword evidence="1" id="KW-1133">Transmembrane helix</keyword>
<feature type="transmembrane region" description="Helical" evidence="1">
    <location>
        <begin position="167"/>
        <end position="184"/>
    </location>
</feature>
<dbReference type="AlphaFoldDB" id="A0A9N9HPS1"/>
<protein>
    <submittedName>
        <fullName evidence="2">28429_t:CDS:1</fullName>
    </submittedName>
</protein>
<organism evidence="2 3">
    <name type="scientific">Dentiscutata erythropus</name>
    <dbReference type="NCBI Taxonomy" id="1348616"/>
    <lineage>
        <taxon>Eukaryota</taxon>
        <taxon>Fungi</taxon>
        <taxon>Fungi incertae sedis</taxon>
        <taxon>Mucoromycota</taxon>
        <taxon>Glomeromycotina</taxon>
        <taxon>Glomeromycetes</taxon>
        <taxon>Diversisporales</taxon>
        <taxon>Gigasporaceae</taxon>
        <taxon>Dentiscutata</taxon>
    </lineage>
</organism>
<name>A0A9N9HPS1_9GLOM</name>
<evidence type="ECO:0000313" key="3">
    <source>
        <dbReference type="Proteomes" id="UP000789405"/>
    </source>
</evidence>